<protein>
    <submittedName>
        <fullName evidence="1">Uncharacterized protein</fullName>
    </submittedName>
</protein>
<reference evidence="1" key="1">
    <citation type="submission" date="2024-12" db="EMBL/GenBank/DDBJ databases">
        <title>Comparative genomics and development of molecular markers within Purpureocillium lilacinum and among Purpureocillium species.</title>
        <authorList>
            <person name="Yeh Z.-Y."/>
            <person name="Ni N.-T."/>
            <person name="Lo P.-H."/>
            <person name="Mushyakhwo K."/>
            <person name="Lin C.-F."/>
            <person name="Nai Y.-S."/>
        </authorList>
    </citation>
    <scope>NUCLEOTIDE SEQUENCE</scope>
    <source>
        <strain evidence="1">NCHU-NPUST-175</strain>
    </source>
</reference>
<dbReference type="Proteomes" id="UP001638806">
    <property type="component" value="Unassembled WGS sequence"/>
</dbReference>
<accession>A0ACC4DJB5</accession>
<comment type="caution">
    <text evidence="1">The sequence shown here is derived from an EMBL/GenBank/DDBJ whole genome shotgun (WGS) entry which is preliminary data.</text>
</comment>
<organism evidence="1 2">
    <name type="scientific">Purpureocillium lilacinum</name>
    <name type="common">Paecilomyces lilacinus</name>
    <dbReference type="NCBI Taxonomy" id="33203"/>
    <lineage>
        <taxon>Eukaryota</taxon>
        <taxon>Fungi</taxon>
        <taxon>Dikarya</taxon>
        <taxon>Ascomycota</taxon>
        <taxon>Pezizomycotina</taxon>
        <taxon>Sordariomycetes</taxon>
        <taxon>Hypocreomycetidae</taxon>
        <taxon>Hypocreales</taxon>
        <taxon>Ophiocordycipitaceae</taxon>
        <taxon>Purpureocillium</taxon>
    </lineage>
</organism>
<dbReference type="EMBL" id="JBGNUJ010000008">
    <property type="protein sequence ID" value="KAL3955959.1"/>
    <property type="molecule type" value="Genomic_DNA"/>
</dbReference>
<keyword evidence="2" id="KW-1185">Reference proteome</keyword>
<name>A0ACC4DJB5_PURLI</name>
<sequence length="96" mass="10668">MPVMFSIQSRVEELELTGEGSLTLTRRDDIGAHVLEARLDLALHKVSGHDVDAFDARRVLHRQGRRRRHGVAAVRGENLWPASSPLCRRGRGSASC</sequence>
<evidence type="ECO:0000313" key="1">
    <source>
        <dbReference type="EMBL" id="KAL3955959.1"/>
    </source>
</evidence>
<gene>
    <name evidence="1" type="ORF">ACCO45_008805</name>
</gene>
<evidence type="ECO:0000313" key="2">
    <source>
        <dbReference type="Proteomes" id="UP001638806"/>
    </source>
</evidence>
<proteinExistence type="predicted"/>